<evidence type="ECO:0000256" key="7">
    <source>
        <dbReference type="ARBA" id="ARBA00053369"/>
    </source>
</evidence>
<comment type="function">
    <text evidence="9">Nucleoside triphosphate pyrophosphatase that hydrolyzes dTTP and UTP. May have a dual role in cell division arrest and in preventing the incorporation of modified nucleotides into cellular nucleic acids.</text>
</comment>
<name>A0A437Q811_9GAMM</name>
<dbReference type="GO" id="GO:0005737">
    <property type="term" value="C:cytoplasm"/>
    <property type="evidence" value="ECO:0007669"/>
    <property type="project" value="UniProtKB-SubCell"/>
</dbReference>
<evidence type="ECO:0000256" key="9">
    <source>
        <dbReference type="HAMAP-Rule" id="MF_00528"/>
    </source>
</evidence>
<comment type="subcellular location">
    <subcellularLocation>
        <location evidence="2 9">Cytoplasm</location>
    </subcellularLocation>
</comment>
<keyword evidence="3 9" id="KW-0963">Cytoplasm</keyword>
<dbReference type="EC" id="3.6.1.9" evidence="9"/>
<feature type="site" description="Important for substrate specificity" evidence="9">
    <location>
        <position position="12"/>
    </location>
</feature>
<evidence type="ECO:0000256" key="2">
    <source>
        <dbReference type="ARBA" id="ARBA00004496"/>
    </source>
</evidence>
<comment type="function">
    <text evidence="7">Nucleoside triphosphate pyrophosphatase that hydrolyzes 7-methyl-GTP (m(7)GTP). May have a dual role in cell division arrest and in preventing the incorporation of modified nucleotides into cellular nucleic acids.</text>
</comment>
<comment type="similarity">
    <text evidence="8">Belongs to the Maf family. YceF subfamily.</text>
</comment>
<dbReference type="HAMAP" id="MF_00528">
    <property type="entry name" value="Maf"/>
    <property type="match status" value="1"/>
</dbReference>
<dbReference type="FunFam" id="3.90.950.10:FF:000005">
    <property type="entry name" value="7-methyl-GTP pyrophosphatase"/>
    <property type="match status" value="1"/>
</dbReference>
<comment type="caution">
    <text evidence="9">Lacks conserved residue(s) required for the propagation of feature annotation.</text>
</comment>
<gene>
    <name evidence="10" type="ORF">EOE65_10230</name>
</gene>
<keyword evidence="4 9" id="KW-0378">Hydrolase</keyword>
<organism evidence="10 11">
    <name type="scientific">Neptunomonas marina</name>
    <dbReference type="NCBI Taxonomy" id="1815562"/>
    <lineage>
        <taxon>Bacteria</taxon>
        <taxon>Pseudomonadati</taxon>
        <taxon>Pseudomonadota</taxon>
        <taxon>Gammaproteobacteria</taxon>
        <taxon>Oceanospirillales</taxon>
        <taxon>Oceanospirillaceae</taxon>
        <taxon>Neptunomonas</taxon>
    </lineage>
</organism>
<comment type="caution">
    <text evidence="10">The sequence shown here is derived from an EMBL/GenBank/DDBJ whole genome shotgun (WGS) entry which is preliminary data.</text>
</comment>
<proteinExistence type="inferred from homology"/>
<dbReference type="EMBL" id="SACQ01000004">
    <property type="protein sequence ID" value="RVU30681.1"/>
    <property type="molecule type" value="Genomic_DNA"/>
</dbReference>
<dbReference type="PANTHER" id="PTHR43213">
    <property type="entry name" value="BIFUNCTIONAL DTTP/UTP PYROPHOSPHATASE/METHYLTRANSFERASE PROTEIN-RELATED"/>
    <property type="match status" value="1"/>
</dbReference>
<reference evidence="10 11" key="1">
    <citation type="submission" date="2019-01" db="EMBL/GenBank/DDBJ databases">
        <authorList>
            <person name="Chen W.-M."/>
        </authorList>
    </citation>
    <scope>NUCLEOTIDE SEQUENCE [LARGE SCALE GENOMIC DNA]</scope>
    <source>
        <strain evidence="10 11">HPM-16</strain>
    </source>
</reference>
<dbReference type="Proteomes" id="UP000282818">
    <property type="component" value="Unassembled WGS sequence"/>
</dbReference>
<feature type="site" description="Important for substrate specificity" evidence="9">
    <location>
        <position position="152"/>
    </location>
</feature>
<comment type="catalytic activity">
    <reaction evidence="9">
        <text>dTTP + H2O = dTMP + diphosphate + H(+)</text>
        <dbReference type="Rhea" id="RHEA:28534"/>
        <dbReference type="ChEBI" id="CHEBI:15377"/>
        <dbReference type="ChEBI" id="CHEBI:15378"/>
        <dbReference type="ChEBI" id="CHEBI:33019"/>
        <dbReference type="ChEBI" id="CHEBI:37568"/>
        <dbReference type="ChEBI" id="CHEBI:63528"/>
        <dbReference type="EC" id="3.6.1.9"/>
    </reaction>
</comment>
<sequence>MLTLVLASASPRRRELLAQIGVTFSVAPVDIDETPLADESARDYVLRLAQEKALAGFQCTEGLPVLGSDTTVTVDGQILGKPLDRADATSMLQRLSGRTHQVMTAIALATVNGVYARVVTTQVTFRVLSMEECERYWDTEEPCDKAGGYGIQGLGAVFVTNIQGSYTGVVGLPLCETAELLTRAGLQVWQK</sequence>
<dbReference type="InterPro" id="IPR029001">
    <property type="entry name" value="ITPase-like_fam"/>
</dbReference>
<dbReference type="AlphaFoldDB" id="A0A437Q811"/>
<dbReference type="GO" id="GO:0036218">
    <property type="term" value="F:dTTP diphosphatase activity"/>
    <property type="evidence" value="ECO:0007669"/>
    <property type="project" value="RHEA"/>
</dbReference>
<dbReference type="GO" id="GO:0036221">
    <property type="term" value="F:UTP diphosphatase activity"/>
    <property type="evidence" value="ECO:0007669"/>
    <property type="project" value="RHEA"/>
</dbReference>
<evidence type="ECO:0000256" key="5">
    <source>
        <dbReference type="ARBA" id="ARBA00023080"/>
    </source>
</evidence>
<comment type="similarity">
    <text evidence="9">Belongs to the Maf family. YhdE subfamily.</text>
</comment>
<keyword evidence="5 9" id="KW-0546">Nucleotide metabolism</keyword>
<protein>
    <recommendedName>
        <fullName evidence="9">dTTP/UTP pyrophosphatase</fullName>
        <shortName evidence="9">dTTPase/UTPase</shortName>
        <ecNumber evidence="9">3.6.1.9</ecNumber>
    </recommendedName>
    <alternativeName>
        <fullName evidence="9">Nucleoside triphosphate pyrophosphatase</fullName>
    </alternativeName>
    <alternativeName>
        <fullName evidence="9">Nucleotide pyrophosphatase</fullName>
        <shortName evidence="9">Nucleotide PPase</shortName>
    </alternativeName>
</protein>
<feature type="site" description="Important for substrate specificity" evidence="9">
    <location>
        <position position="70"/>
    </location>
</feature>
<dbReference type="Gene3D" id="3.90.950.10">
    <property type="match status" value="1"/>
</dbReference>
<evidence type="ECO:0000313" key="11">
    <source>
        <dbReference type="Proteomes" id="UP000282818"/>
    </source>
</evidence>
<keyword evidence="11" id="KW-1185">Reference proteome</keyword>
<dbReference type="CDD" id="cd00555">
    <property type="entry name" value="Maf"/>
    <property type="match status" value="1"/>
</dbReference>
<evidence type="ECO:0000256" key="3">
    <source>
        <dbReference type="ARBA" id="ARBA00022490"/>
    </source>
</evidence>
<evidence type="ECO:0000256" key="6">
    <source>
        <dbReference type="ARBA" id="ARBA00050213"/>
    </source>
</evidence>
<dbReference type="Pfam" id="PF02545">
    <property type="entry name" value="Maf"/>
    <property type="match status" value="1"/>
</dbReference>
<dbReference type="SUPFAM" id="SSF52972">
    <property type="entry name" value="ITPase-like"/>
    <property type="match status" value="1"/>
</dbReference>
<dbReference type="PIRSF" id="PIRSF006305">
    <property type="entry name" value="Maf"/>
    <property type="match status" value="1"/>
</dbReference>
<comment type="catalytic activity">
    <reaction evidence="9">
        <text>UTP + H2O = UMP + diphosphate + H(+)</text>
        <dbReference type="Rhea" id="RHEA:29395"/>
        <dbReference type="ChEBI" id="CHEBI:15377"/>
        <dbReference type="ChEBI" id="CHEBI:15378"/>
        <dbReference type="ChEBI" id="CHEBI:33019"/>
        <dbReference type="ChEBI" id="CHEBI:46398"/>
        <dbReference type="ChEBI" id="CHEBI:57865"/>
        <dbReference type="EC" id="3.6.1.9"/>
    </reaction>
</comment>
<evidence type="ECO:0000256" key="8">
    <source>
        <dbReference type="ARBA" id="ARBA00060749"/>
    </source>
</evidence>
<comment type="cofactor">
    <cofactor evidence="1 9">
        <name>a divalent metal cation</name>
        <dbReference type="ChEBI" id="CHEBI:60240"/>
    </cofactor>
</comment>
<comment type="catalytic activity">
    <reaction evidence="6">
        <text>N(7)-methyl-GTP + H2O = N(7)-methyl-GMP + diphosphate + H(+)</text>
        <dbReference type="Rhea" id="RHEA:58744"/>
        <dbReference type="ChEBI" id="CHEBI:15377"/>
        <dbReference type="ChEBI" id="CHEBI:15378"/>
        <dbReference type="ChEBI" id="CHEBI:33019"/>
        <dbReference type="ChEBI" id="CHEBI:58285"/>
        <dbReference type="ChEBI" id="CHEBI:87133"/>
    </reaction>
</comment>
<dbReference type="InterPro" id="IPR003697">
    <property type="entry name" value="Maf-like"/>
</dbReference>
<dbReference type="PANTHER" id="PTHR43213:SF5">
    <property type="entry name" value="BIFUNCTIONAL DTTP_UTP PYROPHOSPHATASE_METHYLTRANSFERASE PROTEIN-RELATED"/>
    <property type="match status" value="1"/>
</dbReference>
<evidence type="ECO:0000256" key="1">
    <source>
        <dbReference type="ARBA" id="ARBA00001968"/>
    </source>
</evidence>
<dbReference type="GO" id="GO:0009117">
    <property type="term" value="P:nucleotide metabolic process"/>
    <property type="evidence" value="ECO:0007669"/>
    <property type="project" value="UniProtKB-KW"/>
</dbReference>
<feature type="active site" description="Proton acceptor" evidence="9">
    <location>
        <position position="69"/>
    </location>
</feature>
<accession>A0A437Q811</accession>
<evidence type="ECO:0000313" key="10">
    <source>
        <dbReference type="EMBL" id="RVU30681.1"/>
    </source>
</evidence>
<evidence type="ECO:0000256" key="4">
    <source>
        <dbReference type="ARBA" id="ARBA00022801"/>
    </source>
</evidence>
<dbReference type="NCBIfam" id="TIGR00172">
    <property type="entry name" value="maf"/>
    <property type="match status" value="1"/>
</dbReference>